<comment type="caution">
    <text evidence="1">The sequence shown here is derived from an EMBL/GenBank/DDBJ whole genome shotgun (WGS) entry which is preliminary data.</text>
</comment>
<protein>
    <submittedName>
        <fullName evidence="1">Uncharacterized protein</fullName>
    </submittedName>
</protein>
<organism evidence="1">
    <name type="scientific">mine drainage metagenome</name>
    <dbReference type="NCBI Taxonomy" id="410659"/>
    <lineage>
        <taxon>unclassified sequences</taxon>
        <taxon>metagenomes</taxon>
        <taxon>ecological metagenomes</taxon>
    </lineage>
</organism>
<evidence type="ECO:0000313" key="1">
    <source>
        <dbReference type="EMBL" id="OIQ83878.1"/>
    </source>
</evidence>
<name>A0A1J5QK47_9ZZZZ</name>
<dbReference type="EMBL" id="MLJW01000664">
    <property type="protein sequence ID" value="OIQ83878.1"/>
    <property type="molecule type" value="Genomic_DNA"/>
</dbReference>
<reference evidence="1" key="1">
    <citation type="submission" date="2016-10" db="EMBL/GenBank/DDBJ databases">
        <title>Sequence of Gallionella enrichment culture.</title>
        <authorList>
            <person name="Poehlein A."/>
            <person name="Muehling M."/>
            <person name="Daniel R."/>
        </authorList>
    </citation>
    <scope>NUCLEOTIDE SEQUENCE</scope>
</reference>
<accession>A0A1J5QK47</accession>
<proteinExistence type="predicted"/>
<sequence length="1010" mass="109795">MVRRRRNQADARHREAQLGDVFGHFSARQLTAFARLRALRHLDLDLIGIGQVLGRHAKAAGSHLLDLGTHGVAGLERDVALDPALADQVGQGGVLFHRLEAHRILAAFAGVGLAADAVHGYRQHGMRLGRNRSERHGAGSEARHNRLGRFHFIQRHRSARRLDLEQAAQGQMAAALVVDQLGVFLVGVIPAGTRRVLQLGDGVRRPHVLFATHPEGILAACVQRVGQHRVIAERGEMHAQRLFGHLRKADAFDIAGSAGEILFNERSVETDRIENLRAAIGLVGRNAHLGHDLVQALADRLDEFLLSALGILQPEAGNGFERQPRTHGFGAIAGEQGEVMHFPRGAGIDHQACAGTQAGLDQMMMHGSGRQQRGDRDLVATQAAVGQDQHVVAVMHRLLGRQAQRVDGALHALDALRSRVGDVDHQGTEALPGQRIDLLQLRQFIQRQHRLAGLQSRRRTGFVNAQQIGLGPDEGHQRHHQLFANRVDRGIGHLRKQLLEIVIQRPGFVGQHRQGAVGTHGTGGFLAVRCHRLQDELEVFLRVTEGLLHVQHIGFQFQLAGDLGQIIQAIARFLDPLVVGPGLRQLLLHFGIIDDAAGFQVDQEHLARLQTPLLDDLFFGEGQHAHFGSHHDVVVVGDQVARRTQAVTIQRGTDHTAISEGHGGGAVPRLHQRGMVFVEGAAIIAHQRIAGAVFRTPGFRDQHHHGVRQRIAARHQQFQRIVETGGVGLAFGDQRPQFFQILAQHGGFHRFVAGGHPVDVAAHGVDFAVVGDHAERVRQVPGREGVGGETLVHQGQGRNHGRVLQVEVIGADLFRQQHALVDDGAAGQRGNVELFAVFQLERADFMFHTLADDEQLALEGILIGRVTGNEHLTHDRFVGAGSIGDVAVVARHIAPAETALAFFENDARNGRFASGTPVDRLRQEHHAAGIAACGRQGDVEPGGSLAQEGIGQLDQHAGAVTQLGVISGRPSMGQVAQDLQTPGYDVVAFPAFDVRYETDPARVLLVCRII</sequence>
<dbReference type="AlphaFoldDB" id="A0A1J5QK47"/>
<dbReference type="AntiFam" id="ANF00199">
    <property type="entry name" value="Shadow ORF (opposite gltB)"/>
</dbReference>
<dbReference type="AntiFam" id="ANF00150">
    <property type="entry name" value="Shadow ORF (opposite gltB)"/>
</dbReference>
<gene>
    <name evidence="1" type="ORF">GALL_343050</name>
</gene>